<sequence length="467" mass="50604">MSLTELVAQVARPVITGMSRPDPVRPPAGTAVRRVVVIADADSFVKWGAALVDEVRGISAHLLLVRTPLRVSGDQERAAVAGTRFAAPGARTRIDLRELRGWLDWDRPDVVVLAGRGPLIRLLQREIDRLVERPVVVTGLPGASVPALRGALSYRAHSDLVVVHSHRERRAYRELARRIRVDVPIALATLPFARTAGGLGASGAEPATDLVFAAQALVPSSREDRARIAGILRRAALAEPSRRVVVKLRARPGEAQTHAERDGYPELIAAIGPVPPNLVFSYGSMREALARAEGLVTIGSTAAIEAIAAGVPVIALDLFGFDKALLNTVFADSGLRGGEEDVVARRFRRPDPRWLTQNYFHDPAESDWWATTRRLVAQRRRGALAPRTAPAPRGGPLHAAWQRKSVLGAEDRTLSGAVALVLGTPVVRAIVAVRRWRGRRGIGAWTHAASDFTLSPSPHRDRVRPAR</sequence>
<name>A0ABY3RS76_9MICO</name>
<reference evidence="1 2" key="1">
    <citation type="submission" date="2023-01" db="EMBL/GenBank/DDBJ databases">
        <title>Characterization of estradiol degrading bacteria Microbacterium sp. MZT7 and reveal degrading genes through genome analysis.</title>
        <authorList>
            <person name="Hao P."/>
            <person name="Gao Y."/>
        </authorList>
    </citation>
    <scope>NUCLEOTIDE SEQUENCE [LARGE SCALE GENOMIC DNA]</scope>
    <source>
        <strain evidence="1 2">MZT7</strain>
    </source>
</reference>
<dbReference type="EMBL" id="CP082781">
    <property type="protein sequence ID" value="UGS25729.1"/>
    <property type="molecule type" value="Genomic_DNA"/>
</dbReference>
<dbReference type="RefSeq" id="WP_231819529.1">
    <property type="nucleotide sequence ID" value="NZ_CP082781.1"/>
</dbReference>
<dbReference type="Proteomes" id="UP001199642">
    <property type="component" value="Chromosome"/>
</dbReference>
<evidence type="ECO:0000313" key="1">
    <source>
        <dbReference type="EMBL" id="UGS25729.1"/>
    </source>
</evidence>
<keyword evidence="2" id="KW-1185">Reference proteome</keyword>
<accession>A0ABY3RS76</accession>
<dbReference type="SUPFAM" id="SSF53756">
    <property type="entry name" value="UDP-Glycosyltransferase/glycogen phosphorylase"/>
    <property type="match status" value="1"/>
</dbReference>
<organism evidence="1 2">
    <name type="scientific">Microbacterium resistens</name>
    <dbReference type="NCBI Taxonomy" id="156977"/>
    <lineage>
        <taxon>Bacteria</taxon>
        <taxon>Bacillati</taxon>
        <taxon>Actinomycetota</taxon>
        <taxon>Actinomycetes</taxon>
        <taxon>Micrococcales</taxon>
        <taxon>Microbacteriaceae</taxon>
        <taxon>Microbacterium</taxon>
    </lineage>
</organism>
<dbReference type="Pfam" id="PF20471">
    <property type="entry name" value="DUF6716"/>
    <property type="match status" value="1"/>
</dbReference>
<gene>
    <name evidence="1" type="ORF">K8F61_13815</name>
</gene>
<proteinExistence type="predicted"/>
<protein>
    <submittedName>
        <fullName evidence="1">Uncharacterized protein</fullName>
    </submittedName>
</protein>
<evidence type="ECO:0000313" key="2">
    <source>
        <dbReference type="Proteomes" id="UP001199642"/>
    </source>
</evidence>
<dbReference type="InterPro" id="IPR046561">
    <property type="entry name" value="DUF6716"/>
</dbReference>